<comment type="caution">
    <text evidence="1">The sequence shown here is derived from an EMBL/GenBank/DDBJ whole genome shotgun (WGS) entry which is preliminary data.</text>
</comment>
<reference evidence="1 2" key="1">
    <citation type="submission" date="2020-01" db="EMBL/GenBank/DDBJ databases">
        <authorList>
            <person name="Gupta K D."/>
        </authorList>
    </citation>
    <scope>NUCLEOTIDE SEQUENCE [LARGE SCALE GENOMIC DNA]</scope>
</reference>
<keyword evidence="2" id="KW-1185">Reference proteome</keyword>
<dbReference type="EMBL" id="CACVBS010000035">
    <property type="protein sequence ID" value="CAA7262146.1"/>
    <property type="molecule type" value="Genomic_DNA"/>
</dbReference>
<accession>A0A8S0W9D1</accession>
<name>A0A8S0W9D1_CYCAE</name>
<dbReference type="AlphaFoldDB" id="A0A8S0W9D1"/>
<gene>
    <name evidence="1" type="ORF">AAE3_LOCUS4477</name>
</gene>
<proteinExistence type="predicted"/>
<dbReference type="Proteomes" id="UP000467700">
    <property type="component" value="Unassembled WGS sequence"/>
</dbReference>
<protein>
    <submittedName>
        <fullName evidence="1">Uncharacterized protein</fullName>
    </submittedName>
</protein>
<organism evidence="1 2">
    <name type="scientific">Cyclocybe aegerita</name>
    <name type="common">Black poplar mushroom</name>
    <name type="synonym">Agrocybe aegerita</name>
    <dbReference type="NCBI Taxonomy" id="1973307"/>
    <lineage>
        <taxon>Eukaryota</taxon>
        <taxon>Fungi</taxon>
        <taxon>Dikarya</taxon>
        <taxon>Basidiomycota</taxon>
        <taxon>Agaricomycotina</taxon>
        <taxon>Agaricomycetes</taxon>
        <taxon>Agaricomycetidae</taxon>
        <taxon>Agaricales</taxon>
        <taxon>Agaricineae</taxon>
        <taxon>Bolbitiaceae</taxon>
        <taxon>Cyclocybe</taxon>
    </lineage>
</organism>
<evidence type="ECO:0000313" key="2">
    <source>
        <dbReference type="Proteomes" id="UP000467700"/>
    </source>
</evidence>
<sequence>MTKLGEWGFGVYNLRIRGSNSAYLSSSSPPSPASLFPKHLSTLKLLGEAGRPLYPAYWRVTSPQHDLRVQIPSKHDDLTRAFRRVEVNKSRLITSLSDATWSFLPRRSLVV</sequence>
<evidence type="ECO:0000313" key="1">
    <source>
        <dbReference type="EMBL" id="CAA7262146.1"/>
    </source>
</evidence>